<dbReference type="InterPro" id="IPR004358">
    <property type="entry name" value="Sig_transdc_His_kin-like_C"/>
</dbReference>
<keyword evidence="5" id="KW-1133">Transmembrane helix</keyword>
<dbReference type="PROSITE" id="PS50109">
    <property type="entry name" value="HIS_KIN"/>
    <property type="match status" value="1"/>
</dbReference>
<reference evidence="7 8" key="1">
    <citation type="submission" date="2020-08" db="EMBL/GenBank/DDBJ databases">
        <title>Bridging the membrane lipid divide: bacteria of the FCB group superphylum have the potential to synthesize archaeal ether lipids.</title>
        <authorList>
            <person name="Villanueva L."/>
            <person name="Von Meijenfeldt F.A.B."/>
            <person name="Westbye A.B."/>
            <person name="Yadav S."/>
            <person name="Hopmans E.C."/>
            <person name="Dutilh B.E."/>
            <person name="Sinninghe Damste J.S."/>
        </authorList>
    </citation>
    <scope>NUCLEOTIDE SEQUENCE [LARGE SCALE GENOMIC DNA]</scope>
    <source>
        <strain evidence="7">NIOZ-UU30</strain>
    </source>
</reference>
<dbReference type="SMART" id="SM00388">
    <property type="entry name" value="HisKA"/>
    <property type="match status" value="1"/>
</dbReference>
<dbReference type="InterPro" id="IPR005467">
    <property type="entry name" value="His_kinase_dom"/>
</dbReference>
<comment type="catalytic activity">
    <reaction evidence="1">
        <text>ATP + protein L-histidine = ADP + protein N-phospho-L-histidine.</text>
        <dbReference type="EC" id="2.7.13.3"/>
    </reaction>
</comment>
<dbReference type="InterPro" id="IPR003661">
    <property type="entry name" value="HisK_dim/P_dom"/>
</dbReference>
<protein>
    <recommendedName>
        <fullName evidence="2">histidine kinase</fullName>
        <ecNumber evidence="2">2.7.13.3</ecNumber>
    </recommendedName>
</protein>
<dbReference type="Proteomes" id="UP000603434">
    <property type="component" value="Unassembled WGS sequence"/>
</dbReference>
<dbReference type="Pfam" id="PF00512">
    <property type="entry name" value="HisKA"/>
    <property type="match status" value="1"/>
</dbReference>
<organism evidence="7 8">
    <name type="scientific">Candidatus Desulfatibia profunda</name>
    <dbReference type="NCBI Taxonomy" id="2841695"/>
    <lineage>
        <taxon>Bacteria</taxon>
        <taxon>Pseudomonadati</taxon>
        <taxon>Thermodesulfobacteriota</taxon>
        <taxon>Desulfobacteria</taxon>
        <taxon>Desulfobacterales</taxon>
        <taxon>Desulfobacterales incertae sedis</taxon>
        <taxon>Candidatus Desulfatibia</taxon>
    </lineage>
</organism>
<dbReference type="Gene3D" id="3.30.565.10">
    <property type="entry name" value="Histidine kinase-like ATPase, C-terminal domain"/>
    <property type="match status" value="1"/>
</dbReference>
<feature type="coiled-coil region" evidence="4">
    <location>
        <begin position="243"/>
        <end position="280"/>
    </location>
</feature>
<evidence type="ECO:0000256" key="1">
    <source>
        <dbReference type="ARBA" id="ARBA00000085"/>
    </source>
</evidence>
<dbReference type="Gene3D" id="1.10.287.130">
    <property type="match status" value="1"/>
</dbReference>
<dbReference type="InterPro" id="IPR036890">
    <property type="entry name" value="HATPase_C_sf"/>
</dbReference>
<dbReference type="SUPFAM" id="SSF55874">
    <property type="entry name" value="ATPase domain of HSP90 chaperone/DNA topoisomerase II/histidine kinase"/>
    <property type="match status" value="1"/>
</dbReference>
<dbReference type="Gene3D" id="6.10.340.10">
    <property type="match status" value="1"/>
</dbReference>
<evidence type="ECO:0000259" key="6">
    <source>
        <dbReference type="PROSITE" id="PS50109"/>
    </source>
</evidence>
<dbReference type="PRINTS" id="PR00344">
    <property type="entry name" value="BCTRLSENSOR"/>
</dbReference>
<dbReference type="EC" id="2.7.13.3" evidence="2"/>
<proteinExistence type="predicted"/>
<evidence type="ECO:0000256" key="5">
    <source>
        <dbReference type="SAM" id="Phobius"/>
    </source>
</evidence>
<accession>A0A8J6TKL7</accession>
<keyword evidence="5" id="KW-0812">Transmembrane</keyword>
<dbReference type="Pfam" id="PF02518">
    <property type="entry name" value="HATPase_c"/>
    <property type="match status" value="1"/>
</dbReference>
<feature type="transmembrane region" description="Helical" evidence="5">
    <location>
        <begin position="178"/>
        <end position="197"/>
    </location>
</feature>
<keyword evidence="5" id="KW-0472">Membrane</keyword>
<dbReference type="PANTHER" id="PTHR43065">
    <property type="entry name" value="SENSOR HISTIDINE KINASE"/>
    <property type="match status" value="1"/>
</dbReference>
<sequence>MLRHGLKTNIAINLSVLLVLAMILIDFVMIHTAQRTLLRSEISNGYLFISAIELNLANYPGPLKNILDFNFTGNFEKLLDEGGYACGLILGADKNKIFLDRTGCALNGELEILARQSLLSRNKITRFVGTTWAVFWKQSRYLILSAPIYRQGRIIAGASVVLPLEKIYSSLRRAQHIFLIYLFINTVVLTLAGLYRLSKLTVKPLQHLVKRADEYTEDAEMIFLYEKGDNEFNRLSRALNSMLKHIAADKETLRAAVKSLEKANLDLKQAQQDVIRAEKLASVGRLSSGIAHEIGNPIGIVTGYLELLKQNDISDEDRKEFIIRTENEIHRINTIIRQLLDFSRPASGGFQAVPVHEIVNDVINAFKFQSVMASIDLQLDLRAETDTVIADSNQLRQVFLNLLINAAAAISLVDQGRNGKITITSKVVPSQQADAGNAADILRIEFIDNGPGIAEEHLDNIFDPFYTTKEPGKGTGLGLSVSFMIIEGLGGKIKATSSLGQGTAMIVDLPLSVAGAKNETLGNSNEK</sequence>
<dbReference type="PANTHER" id="PTHR43065:SF42">
    <property type="entry name" value="TWO-COMPONENT SENSOR PPRA"/>
    <property type="match status" value="1"/>
</dbReference>
<evidence type="ECO:0000313" key="8">
    <source>
        <dbReference type="Proteomes" id="UP000603434"/>
    </source>
</evidence>
<evidence type="ECO:0000256" key="4">
    <source>
        <dbReference type="SAM" id="Coils"/>
    </source>
</evidence>
<dbReference type="InterPro" id="IPR036097">
    <property type="entry name" value="HisK_dim/P_sf"/>
</dbReference>
<feature type="domain" description="Histidine kinase" evidence="6">
    <location>
        <begin position="289"/>
        <end position="513"/>
    </location>
</feature>
<evidence type="ECO:0000256" key="3">
    <source>
        <dbReference type="ARBA" id="ARBA00022553"/>
    </source>
</evidence>
<dbReference type="SUPFAM" id="SSF47384">
    <property type="entry name" value="Homodimeric domain of signal transducing histidine kinase"/>
    <property type="match status" value="1"/>
</dbReference>
<evidence type="ECO:0000256" key="2">
    <source>
        <dbReference type="ARBA" id="ARBA00012438"/>
    </source>
</evidence>
<dbReference type="AlphaFoldDB" id="A0A8J6TKL7"/>
<dbReference type="EMBL" id="JACNJH010000089">
    <property type="protein sequence ID" value="MBC8360444.1"/>
    <property type="molecule type" value="Genomic_DNA"/>
</dbReference>
<gene>
    <name evidence="7" type="ORF">H8E23_03460</name>
</gene>
<keyword evidence="4" id="KW-0175">Coiled coil</keyword>
<keyword evidence="3" id="KW-0597">Phosphoprotein</keyword>
<name>A0A8J6TKL7_9BACT</name>
<feature type="transmembrane region" description="Helical" evidence="5">
    <location>
        <begin position="12"/>
        <end position="30"/>
    </location>
</feature>
<dbReference type="CDD" id="cd00082">
    <property type="entry name" value="HisKA"/>
    <property type="match status" value="1"/>
</dbReference>
<comment type="caution">
    <text evidence="7">The sequence shown here is derived from an EMBL/GenBank/DDBJ whole genome shotgun (WGS) entry which is preliminary data.</text>
</comment>
<dbReference type="SMART" id="SM00387">
    <property type="entry name" value="HATPase_c"/>
    <property type="match status" value="1"/>
</dbReference>
<dbReference type="GO" id="GO:0000155">
    <property type="term" value="F:phosphorelay sensor kinase activity"/>
    <property type="evidence" value="ECO:0007669"/>
    <property type="project" value="InterPro"/>
</dbReference>
<dbReference type="InterPro" id="IPR003594">
    <property type="entry name" value="HATPase_dom"/>
</dbReference>
<evidence type="ECO:0000313" key="7">
    <source>
        <dbReference type="EMBL" id="MBC8360444.1"/>
    </source>
</evidence>